<gene>
    <name evidence="2" type="ORF">O4213_03925</name>
</gene>
<dbReference type="RefSeq" id="WP_301569596.1">
    <property type="nucleotide sequence ID" value="NZ_JAPWIE010000001.1"/>
</dbReference>
<keyword evidence="3" id="KW-1185">Reference proteome</keyword>
<evidence type="ECO:0000313" key="2">
    <source>
        <dbReference type="EMBL" id="MCZ4549115.1"/>
    </source>
</evidence>
<reference evidence="2" key="1">
    <citation type="submission" date="2022-12" db="EMBL/GenBank/DDBJ databases">
        <authorList>
            <person name="Krivoruchko A.V."/>
            <person name="Elkin A."/>
        </authorList>
    </citation>
    <scope>NUCLEOTIDE SEQUENCE</scope>
    <source>
        <strain evidence="2">IEGM 1388</strain>
    </source>
</reference>
<comment type="caution">
    <text evidence="2">The sequence shown here is derived from an EMBL/GenBank/DDBJ whole genome shotgun (WGS) entry which is preliminary data.</text>
</comment>
<proteinExistence type="predicted"/>
<evidence type="ECO:0000256" key="1">
    <source>
        <dbReference type="SAM" id="MobiDB-lite"/>
    </source>
</evidence>
<protein>
    <recommendedName>
        <fullName evidence="4">Lipoprotein</fullName>
    </recommendedName>
</protein>
<organism evidence="2 3">
    <name type="scientific">Gordonia rubripertincta</name>
    <name type="common">Rhodococcus corallinus</name>
    <dbReference type="NCBI Taxonomy" id="36822"/>
    <lineage>
        <taxon>Bacteria</taxon>
        <taxon>Bacillati</taxon>
        <taxon>Actinomycetota</taxon>
        <taxon>Actinomycetes</taxon>
        <taxon>Mycobacteriales</taxon>
        <taxon>Gordoniaceae</taxon>
        <taxon>Gordonia</taxon>
    </lineage>
</organism>
<name>A0ABT4MR42_GORRU</name>
<dbReference type="Proteomes" id="UP001067235">
    <property type="component" value="Unassembled WGS sequence"/>
</dbReference>
<evidence type="ECO:0000313" key="3">
    <source>
        <dbReference type="Proteomes" id="UP001067235"/>
    </source>
</evidence>
<sequence>MSSPAPARIPHRLRISRHLSPPVVVAAVSLLTLGLAGCGSDDDQPPPPAPTGCATDSTAGQSAAALLPVPPAKVTILDPGLEPRTVPLSGFDRANAQSAQLVTTSTSSSPTTDRGPATTATTVDLPLTARVNCSDATDIDLRIGAAGSPDTALNQALKAQEGSRAGMSIGPGVVPISLRILPGKDADDTARQAVEESLFATFQRSVTLPTEPVGVGARWEAVRTVNAGATVRQTITATLTKREGDVLTVDYSVDESPVDSTFRLPDGGVLTIESYSMTGTGTVVVDLARGVPVSGQSKISGGRTLIGADASQPFSQLLGFESTWSPGR</sequence>
<dbReference type="EMBL" id="JAPWIE010000001">
    <property type="protein sequence ID" value="MCZ4549115.1"/>
    <property type="molecule type" value="Genomic_DNA"/>
</dbReference>
<accession>A0ABT4MR42</accession>
<evidence type="ECO:0008006" key="4">
    <source>
        <dbReference type="Google" id="ProtNLM"/>
    </source>
</evidence>
<feature type="region of interest" description="Disordered" evidence="1">
    <location>
        <begin position="98"/>
        <end position="119"/>
    </location>
</feature>
<feature type="compositionally biased region" description="Low complexity" evidence="1">
    <location>
        <begin position="103"/>
        <end position="119"/>
    </location>
</feature>